<protein>
    <submittedName>
        <fullName evidence="6">Uncharacterized protein</fullName>
    </submittedName>
</protein>
<name>A0AAN9V3P8_9ORTH</name>
<dbReference type="InterPro" id="IPR051998">
    <property type="entry name" value="Meteorin-like"/>
</dbReference>
<accession>A0AAN9V3P8</accession>
<dbReference type="AlphaFoldDB" id="A0AAN9V3P8"/>
<keyword evidence="7" id="KW-1185">Reference proteome</keyword>
<comment type="subcellular location">
    <subcellularLocation>
        <location evidence="1">Secreted</location>
    </subcellularLocation>
</comment>
<evidence type="ECO:0000256" key="4">
    <source>
        <dbReference type="ARBA" id="ARBA00022729"/>
    </source>
</evidence>
<keyword evidence="4" id="KW-0732">Signal</keyword>
<reference evidence="6 7" key="1">
    <citation type="submission" date="2024-03" db="EMBL/GenBank/DDBJ databases">
        <title>The genome assembly and annotation of the cricket Gryllus longicercus Weissman &amp; Gray.</title>
        <authorList>
            <person name="Szrajer S."/>
            <person name="Gray D."/>
            <person name="Ylla G."/>
        </authorList>
    </citation>
    <scope>NUCLEOTIDE SEQUENCE [LARGE SCALE GENOMIC DNA]</scope>
    <source>
        <strain evidence="6">DAG 2021-001</strain>
        <tissue evidence="6">Whole body minus gut</tissue>
    </source>
</reference>
<sequence length="120" mass="12835">MLHLFCTADFVARGMVEAVRTQPGRAHSQVHVVANAVLRQAAPVFADVTPLAKGGEPHRWRATLVLPARCGAAHGPGEFLFLGRLQLGQPALACAPQLHHWAMVRAAALQEGRGKCSLDT</sequence>
<evidence type="ECO:0000256" key="1">
    <source>
        <dbReference type="ARBA" id="ARBA00004613"/>
    </source>
</evidence>
<organism evidence="6 7">
    <name type="scientific">Gryllus longicercus</name>
    <dbReference type="NCBI Taxonomy" id="2509291"/>
    <lineage>
        <taxon>Eukaryota</taxon>
        <taxon>Metazoa</taxon>
        <taxon>Ecdysozoa</taxon>
        <taxon>Arthropoda</taxon>
        <taxon>Hexapoda</taxon>
        <taxon>Insecta</taxon>
        <taxon>Pterygota</taxon>
        <taxon>Neoptera</taxon>
        <taxon>Polyneoptera</taxon>
        <taxon>Orthoptera</taxon>
        <taxon>Ensifera</taxon>
        <taxon>Gryllidea</taxon>
        <taxon>Grylloidea</taxon>
        <taxon>Gryllidae</taxon>
        <taxon>Gryllinae</taxon>
        <taxon>Gryllus</taxon>
    </lineage>
</organism>
<dbReference type="PANTHER" id="PTHR28593">
    <property type="entry name" value="METEORIN-LIKE PROTEIN"/>
    <property type="match status" value="1"/>
</dbReference>
<dbReference type="GO" id="GO:0005179">
    <property type="term" value="F:hormone activity"/>
    <property type="evidence" value="ECO:0007669"/>
    <property type="project" value="TreeGrafter"/>
</dbReference>
<evidence type="ECO:0000256" key="3">
    <source>
        <dbReference type="ARBA" id="ARBA00022525"/>
    </source>
</evidence>
<keyword evidence="3" id="KW-0964">Secreted</keyword>
<gene>
    <name evidence="6" type="ORF">R5R35_000499</name>
</gene>
<dbReference type="Proteomes" id="UP001378592">
    <property type="component" value="Unassembled WGS sequence"/>
</dbReference>
<proteinExistence type="inferred from homology"/>
<evidence type="ECO:0000313" key="7">
    <source>
        <dbReference type="Proteomes" id="UP001378592"/>
    </source>
</evidence>
<comment type="caution">
    <text evidence="6">The sequence shown here is derived from an EMBL/GenBank/DDBJ whole genome shotgun (WGS) entry which is preliminary data.</text>
</comment>
<evidence type="ECO:0000256" key="5">
    <source>
        <dbReference type="ARBA" id="ARBA00023157"/>
    </source>
</evidence>
<dbReference type="EMBL" id="JAZDUA010000564">
    <property type="protein sequence ID" value="KAK7791074.1"/>
    <property type="molecule type" value="Genomic_DNA"/>
</dbReference>
<evidence type="ECO:0000256" key="2">
    <source>
        <dbReference type="ARBA" id="ARBA00005669"/>
    </source>
</evidence>
<keyword evidence="5" id="KW-1015">Disulfide bond</keyword>
<dbReference type="PANTHER" id="PTHR28593:SF3">
    <property type="entry name" value="METEORIN-LIKE PROTEIN"/>
    <property type="match status" value="1"/>
</dbReference>
<evidence type="ECO:0000313" key="6">
    <source>
        <dbReference type="EMBL" id="KAK7791074.1"/>
    </source>
</evidence>
<dbReference type="GO" id="GO:0005615">
    <property type="term" value="C:extracellular space"/>
    <property type="evidence" value="ECO:0007669"/>
    <property type="project" value="TreeGrafter"/>
</dbReference>
<comment type="similarity">
    <text evidence="2">Belongs to the meteorin family.</text>
</comment>